<evidence type="ECO:0000313" key="2">
    <source>
        <dbReference type="EMBL" id="KAA6337731.1"/>
    </source>
</evidence>
<dbReference type="EMBL" id="SNRY01000674">
    <property type="protein sequence ID" value="KAA6337731.1"/>
    <property type="molecule type" value="Genomic_DNA"/>
</dbReference>
<comment type="caution">
    <text evidence="2">The sequence shown here is derived from an EMBL/GenBank/DDBJ whole genome shotgun (WGS) entry which is preliminary data.</text>
</comment>
<name>A0A5J4RXF4_9ZZZZ</name>
<gene>
    <name evidence="2" type="ORF">EZS27_014194</name>
</gene>
<evidence type="ECO:0000256" key="1">
    <source>
        <dbReference type="SAM" id="Coils"/>
    </source>
</evidence>
<feature type="coiled-coil region" evidence="1">
    <location>
        <begin position="87"/>
        <end position="114"/>
    </location>
</feature>
<accession>A0A5J4RXF4</accession>
<protein>
    <submittedName>
        <fullName evidence="2">Uncharacterized protein</fullName>
    </submittedName>
</protein>
<keyword evidence="1" id="KW-0175">Coiled coil</keyword>
<proteinExistence type="predicted"/>
<dbReference type="AlphaFoldDB" id="A0A5J4RXF4"/>
<reference evidence="2" key="1">
    <citation type="submission" date="2019-03" db="EMBL/GenBank/DDBJ databases">
        <title>Single cell metagenomics reveals metabolic interactions within the superorganism composed of flagellate Streblomastix strix and complex community of Bacteroidetes bacteria on its surface.</title>
        <authorList>
            <person name="Treitli S.C."/>
            <person name="Kolisko M."/>
            <person name="Husnik F."/>
            <person name="Keeling P."/>
            <person name="Hampl V."/>
        </authorList>
    </citation>
    <scope>NUCLEOTIDE SEQUENCE</scope>
    <source>
        <strain evidence="2">STM</strain>
    </source>
</reference>
<sequence>MAITSKLKDDLLLFLIENYPHGGWQIDTDIIYQTFSIDFDTLDAILEQFEKMGLIEDRNARRVAVFLSLNLCSATDFLKKGGFQAEEQFSELQIQNLQLEMQKLQSEVEKLTRPLPETTGTFGKIISIAGNIASIAGLFK</sequence>
<organism evidence="2">
    <name type="scientific">termite gut metagenome</name>
    <dbReference type="NCBI Taxonomy" id="433724"/>
    <lineage>
        <taxon>unclassified sequences</taxon>
        <taxon>metagenomes</taxon>
        <taxon>organismal metagenomes</taxon>
    </lineage>
</organism>